<dbReference type="EMBL" id="MN739229">
    <property type="protein sequence ID" value="QHS94691.1"/>
    <property type="molecule type" value="Genomic_DNA"/>
</dbReference>
<dbReference type="NCBIfam" id="TIGR00571">
    <property type="entry name" value="dam"/>
    <property type="match status" value="1"/>
</dbReference>
<dbReference type="PANTHER" id="PTHR30481">
    <property type="entry name" value="DNA ADENINE METHYLASE"/>
    <property type="match status" value="1"/>
</dbReference>
<keyword evidence="3" id="KW-0489">Methyltransferase</keyword>
<dbReference type="Gene3D" id="3.30.160.60">
    <property type="entry name" value="Classic Zinc Finger"/>
    <property type="match status" value="1"/>
</dbReference>
<dbReference type="GO" id="GO:0009007">
    <property type="term" value="F:site-specific DNA-methyltransferase (adenine-specific) activity"/>
    <property type="evidence" value="ECO:0007669"/>
    <property type="project" value="UniProtKB-EC"/>
</dbReference>
<organism evidence="8">
    <name type="scientific">viral metagenome</name>
    <dbReference type="NCBI Taxonomy" id="1070528"/>
    <lineage>
        <taxon>unclassified sequences</taxon>
        <taxon>metagenomes</taxon>
        <taxon>organismal metagenomes</taxon>
    </lineage>
</organism>
<dbReference type="EC" id="2.1.1.72" evidence="2"/>
<dbReference type="GO" id="GO:0009307">
    <property type="term" value="P:DNA restriction-modification system"/>
    <property type="evidence" value="ECO:0007669"/>
    <property type="project" value="InterPro"/>
</dbReference>
<evidence type="ECO:0000256" key="2">
    <source>
        <dbReference type="ARBA" id="ARBA00011900"/>
    </source>
</evidence>
<dbReference type="Pfam" id="PF02086">
    <property type="entry name" value="MethyltransfD12"/>
    <property type="match status" value="1"/>
</dbReference>
<dbReference type="Gene3D" id="3.40.50.150">
    <property type="entry name" value="Vaccinia Virus protein VP39"/>
    <property type="match status" value="1"/>
</dbReference>
<evidence type="ECO:0000256" key="4">
    <source>
        <dbReference type="ARBA" id="ARBA00022679"/>
    </source>
</evidence>
<dbReference type="SUPFAM" id="SSF53335">
    <property type="entry name" value="S-adenosyl-L-methionine-dependent methyltransferases"/>
    <property type="match status" value="1"/>
</dbReference>
<dbReference type="InterPro" id="IPR023095">
    <property type="entry name" value="Ade_MeTrfase_dom_2"/>
</dbReference>
<name>A0A6C0BSC0_9ZZZZ</name>
<dbReference type="InterPro" id="IPR012327">
    <property type="entry name" value="MeTrfase_D12"/>
</dbReference>
<sequence>MVKYSCERCGKGFSQKSHYDSHNRRKTPCENTVDKIKDIVDKVVEEKLKELNNKKLIVDNEYISCITNTTMSELKVQKPFLKWVGGKSQIIGAIISKIPSQMDNYHELFLGGGSVLLAVLSLQKQNKVLIRNKIYAYDVNSVLINVYKNIQSNKQELYRLITSYMTEYDGLTGTIINRNPSSIEEAKTSKESYYYWLRNKYNSIDKSTVECSALFMVINKTCFRGMYREGPNGYNVPYGHYKKTPTIISEIDLNNISDLIKDVEFNTCSFTDSIKNVKYGDFVYLDPPYAPENSKSFVGYVSDGFGLDKHKLLFDDIKKLHNTRFVMSNAKVELVTETFKEYNCQDIEARRAINSKKPGSTTTEVIIYN</sequence>
<dbReference type="Gene3D" id="1.10.1020.10">
    <property type="entry name" value="Adenine-specific Methyltransferase, Domain 2"/>
    <property type="match status" value="1"/>
</dbReference>
<dbReference type="InterPro" id="IPR029063">
    <property type="entry name" value="SAM-dependent_MTases_sf"/>
</dbReference>
<evidence type="ECO:0000313" key="8">
    <source>
        <dbReference type="EMBL" id="QHS94691.1"/>
    </source>
</evidence>
<comment type="catalytic activity">
    <reaction evidence="6">
        <text>a 2'-deoxyadenosine in DNA + S-adenosyl-L-methionine = an N(6)-methyl-2'-deoxyadenosine in DNA + S-adenosyl-L-homocysteine + H(+)</text>
        <dbReference type="Rhea" id="RHEA:15197"/>
        <dbReference type="Rhea" id="RHEA-COMP:12418"/>
        <dbReference type="Rhea" id="RHEA-COMP:12419"/>
        <dbReference type="ChEBI" id="CHEBI:15378"/>
        <dbReference type="ChEBI" id="CHEBI:57856"/>
        <dbReference type="ChEBI" id="CHEBI:59789"/>
        <dbReference type="ChEBI" id="CHEBI:90615"/>
        <dbReference type="ChEBI" id="CHEBI:90616"/>
        <dbReference type="EC" id="2.1.1.72"/>
    </reaction>
</comment>
<evidence type="ECO:0000256" key="6">
    <source>
        <dbReference type="ARBA" id="ARBA00047942"/>
    </source>
</evidence>
<reference evidence="8" key="1">
    <citation type="journal article" date="2020" name="Nature">
        <title>Giant virus diversity and host interactions through global metagenomics.</title>
        <authorList>
            <person name="Schulz F."/>
            <person name="Roux S."/>
            <person name="Paez-Espino D."/>
            <person name="Jungbluth S."/>
            <person name="Walsh D.A."/>
            <person name="Denef V.J."/>
            <person name="McMahon K.D."/>
            <person name="Konstantinidis K.T."/>
            <person name="Eloe-Fadrosh E.A."/>
            <person name="Kyrpides N.C."/>
            <person name="Woyke T."/>
        </authorList>
    </citation>
    <scope>NUCLEOTIDE SEQUENCE</scope>
    <source>
        <strain evidence="8">GVMAG-M-3300018416-45</strain>
    </source>
</reference>
<evidence type="ECO:0000256" key="3">
    <source>
        <dbReference type="ARBA" id="ARBA00022603"/>
    </source>
</evidence>
<evidence type="ECO:0000256" key="5">
    <source>
        <dbReference type="ARBA" id="ARBA00022691"/>
    </source>
</evidence>
<dbReference type="InterPro" id="IPR002052">
    <property type="entry name" value="DNA_methylase_N6_adenine_CS"/>
</dbReference>
<dbReference type="PRINTS" id="PR00505">
    <property type="entry name" value="D12N6MTFRASE"/>
</dbReference>
<dbReference type="GO" id="GO:0006298">
    <property type="term" value="P:mismatch repair"/>
    <property type="evidence" value="ECO:0007669"/>
    <property type="project" value="TreeGrafter"/>
</dbReference>
<dbReference type="PANTHER" id="PTHR30481:SF3">
    <property type="entry name" value="DNA ADENINE METHYLASE"/>
    <property type="match status" value="1"/>
</dbReference>
<dbReference type="PROSITE" id="PS50157">
    <property type="entry name" value="ZINC_FINGER_C2H2_2"/>
    <property type="match status" value="1"/>
</dbReference>
<comment type="similarity">
    <text evidence="1">Belongs to the N(4)/N(6)-methyltransferase family.</text>
</comment>
<evidence type="ECO:0000256" key="1">
    <source>
        <dbReference type="ARBA" id="ARBA00006594"/>
    </source>
</evidence>
<dbReference type="GO" id="GO:1904047">
    <property type="term" value="F:S-adenosyl-L-methionine binding"/>
    <property type="evidence" value="ECO:0007669"/>
    <property type="project" value="TreeGrafter"/>
</dbReference>
<dbReference type="GO" id="GO:0043565">
    <property type="term" value="F:sequence-specific DNA binding"/>
    <property type="evidence" value="ECO:0007669"/>
    <property type="project" value="TreeGrafter"/>
</dbReference>
<dbReference type="AlphaFoldDB" id="A0A6C0BSC0"/>
<protein>
    <recommendedName>
        <fullName evidence="2">site-specific DNA-methyltransferase (adenine-specific)</fullName>
        <ecNumber evidence="2">2.1.1.72</ecNumber>
    </recommendedName>
</protein>
<proteinExistence type="inferred from homology"/>
<dbReference type="PROSITE" id="PS00092">
    <property type="entry name" value="N6_MTASE"/>
    <property type="match status" value="1"/>
</dbReference>
<evidence type="ECO:0000259" key="7">
    <source>
        <dbReference type="PROSITE" id="PS50157"/>
    </source>
</evidence>
<keyword evidence="4" id="KW-0808">Transferase</keyword>
<dbReference type="GO" id="GO:0032259">
    <property type="term" value="P:methylation"/>
    <property type="evidence" value="ECO:0007669"/>
    <property type="project" value="UniProtKB-KW"/>
</dbReference>
<accession>A0A6C0BSC0</accession>
<dbReference type="InterPro" id="IPR013087">
    <property type="entry name" value="Znf_C2H2_type"/>
</dbReference>
<feature type="domain" description="C2H2-type" evidence="7">
    <location>
        <begin position="4"/>
        <end position="36"/>
    </location>
</feature>
<keyword evidence="5" id="KW-0949">S-adenosyl-L-methionine</keyword>